<evidence type="ECO:0000313" key="6">
    <source>
        <dbReference type="Proteomes" id="UP000121784"/>
    </source>
</evidence>
<proteinExistence type="predicted"/>
<evidence type="ECO:0000256" key="4">
    <source>
        <dbReference type="ARBA" id="ARBA00023159"/>
    </source>
</evidence>
<accession>A0A097IVV3</accession>
<dbReference type="InterPro" id="IPR008789">
    <property type="entry name" value="Poxvirus_intermed-TF"/>
</dbReference>
<keyword evidence="4" id="KW-0010">Activator</keyword>
<name>A0A097IVV3_9POXV</name>
<dbReference type="Pfam" id="PF05718">
    <property type="entry name" value="Pox_int_trans"/>
    <property type="match status" value="1"/>
</dbReference>
<keyword evidence="3" id="KW-0804">Transcription</keyword>
<dbReference type="Proteomes" id="UP000121784">
    <property type="component" value="Segment"/>
</dbReference>
<comment type="function">
    <text evidence="1">Acts with RNA polymerase to initiate transcription from intermediate gene promoters.</text>
</comment>
<protein>
    <recommendedName>
        <fullName evidence="2">Intermediate transcription factor 3 large subunit</fullName>
    </recommendedName>
</protein>
<evidence type="ECO:0000313" key="5">
    <source>
        <dbReference type="EMBL" id="AIT70747.1"/>
    </source>
</evidence>
<evidence type="ECO:0000256" key="1">
    <source>
        <dbReference type="ARBA" id="ARBA00003344"/>
    </source>
</evidence>
<sequence length="382" mass="45177">MDELFVFLNNIEENYIRTIFNFHIINTNKTFDIYNSIKTIIERESIFDNVILSHDIKDYIKKIVFCDINLTKHIINTTTYPIYNNNVRNCKYLQFFDIHTNNDEMSIRTTEIFKRDRSSLVSYVRTTNKKKKVDYGEIKKQLIVHIKIDLYISQEKKSDDYLFTTVEHTETRPWIKTISKHMRIDILHDSIITKGKSSILQTIEIVFVNRTCIKIFKDSTMHVILSKDKNEKDCTETINKLFNVYKIIFRILYDITNHEPFKKILDVSDIIIKSTNFIDKINNIKKNSDVYGIYNFKIGMFNLTYRKPIDFTLFPSILDNSGKIKFFKGKKLNIVALKSLDECKRNVVLSDSIMENMHHRSDILNSLNIETASIEKLKELLI</sequence>
<dbReference type="EMBL" id="KM595078">
    <property type="protein sequence ID" value="AIT70747.1"/>
    <property type="molecule type" value="Genomic_DNA"/>
</dbReference>
<evidence type="ECO:0000256" key="3">
    <source>
        <dbReference type="ARBA" id="ARBA00023015"/>
    </source>
</evidence>
<gene>
    <name evidence="5" type="primary">132</name>
</gene>
<organism evidence="5 6">
    <name type="scientific">Cotia virus</name>
    <dbReference type="NCBI Taxonomy" id="39444"/>
    <lineage>
        <taxon>Viruses</taxon>
        <taxon>Varidnaviria</taxon>
        <taxon>Bamfordvirae</taxon>
        <taxon>Nucleocytoviricota</taxon>
        <taxon>Pokkesviricetes</taxon>
        <taxon>Chitovirales</taxon>
        <taxon>Poxviridae</taxon>
        <taxon>Chordopoxvirinae</taxon>
        <taxon>Oryzopoxvirus</taxon>
        <taxon>Oryzopoxvirus cotia</taxon>
    </lineage>
</organism>
<evidence type="ECO:0000256" key="2">
    <source>
        <dbReference type="ARBA" id="ARBA00015436"/>
    </source>
</evidence>
<keyword evidence="3" id="KW-0805">Transcription regulation</keyword>
<reference evidence="5 6" key="1">
    <citation type="submission" date="2014-09" db="EMBL/GenBank/DDBJ databases">
        <title>Complete Genome Sequence of the Embu Virus Strain SPAn 880.</title>
        <authorList>
            <person name="Ibrahim M.S."/>
            <person name="Antwerpen M.H."/>
            <person name="Georgi E."/>
            <person name="Vette P."/>
            <person name="Zoeller G."/>
            <person name="Meyer H."/>
        </authorList>
    </citation>
    <scope>NUCLEOTIDE SEQUENCE [LARGE SCALE GENOMIC DNA]</scope>
    <source>
        <strain evidence="5">SPAn880</strain>
    </source>
</reference>